<organism evidence="2 3">
    <name type="scientific">Acinetobacter baumannii 21072</name>
    <dbReference type="NCBI Taxonomy" id="1310697"/>
    <lineage>
        <taxon>Bacteria</taxon>
        <taxon>Pseudomonadati</taxon>
        <taxon>Pseudomonadota</taxon>
        <taxon>Gammaproteobacteria</taxon>
        <taxon>Moraxellales</taxon>
        <taxon>Moraxellaceae</taxon>
        <taxon>Acinetobacter</taxon>
        <taxon>Acinetobacter calcoaceticus/baumannii complex</taxon>
    </lineage>
</organism>
<evidence type="ECO:0000313" key="2">
    <source>
        <dbReference type="EMBL" id="KCY22936.1"/>
    </source>
</evidence>
<accession>A0A062IVR8</accession>
<name>A0A062IVR8_ACIBA</name>
<proteinExistence type="predicted"/>
<protein>
    <submittedName>
        <fullName evidence="2">Putative membrane protein</fullName>
    </submittedName>
</protein>
<evidence type="ECO:0000256" key="1">
    <source>
        <dbReference type="SAM" id="Phobius"/>
    </source>
</evidence>
<dbReference type="Proteomes" id="UP000027327">
    <property type="component" value="Unassembled WGS sequence"/>
</dbReference>
<gene>
    <name evidence="2" type="ORF">J596_0154</name>
</gene>
<dbReference type="AlphaFoldDB" id="A0A062IVR8"/>
<sequence>MIIGRQPQQNHLLNESITIVGFDLLGNMGVWAFFINPARTFV</sequence>
<keyword evidence="1" id="KW-0472">Membrane</keyword>
<reference evidence="2 3" key="1">
    <citation type="submission" date="2014-04" db="EMBL/GenBank/DDBJ databases">
        <title>Comparative genomics and transcriptomics to identify genetic mechanisms underlying the emergence of carbapenem resistant Acinetobacter baumannii (CRAb).</title>
        <authorList>
            <person name="Harris A.D."/>
            <person name="Johnson K.J."/>
            <person name="George J."/>
            <person name="Nadendla S."/>
            <person name="Daugherty S.C."/>
            <person name="Parankush S."/>
            <person name="Sadzewicz L."/>
            <person name="Tallon L."/>
            <person name="Sengamalay N."/>
            <person name="Hazen T.H."/>
            <person name="Rasko D.A."/>
        </authorList>
    </citation>
    <scope>NUCLEOTIDE SEQUENCE [LARGE SCALE GENOMIC DNA]</scope>
    <source>
        <strain evidence="2 3">21072</strain>
    </source>
</reference>
<comment type="caution">
    <text evidence="2">The sequence shown here is derived from an EMBL/GenBank/DDBJ whole genome shotgun (WGS) entry which is preliminary data.</text>
</comment>
<keyword evidence="1" id="KW-0812">Transmembrane</keyword>
<feature type="transmembrane region" description="Helical" evidence="1">
    <location>
        <begin position="12"/>
        <end position="34"/>
    </location>
</feature>
<evidence type="ECO:0000313" key="3">
    <source>
        <dbReference type="Proteomes" id="UP000027327"/>
    </source>
</evidence>
<dbReference type="EMBL" id="JMOD01000002">
    <property type="protein sequence ID" value="KCY22936.1"/>
    <property type="molecule type" value="Genomic_DNA"/>
</dbReference>
<keyword evidence="1" id="KW-1133">Transmembrane helix</keyword>